<evidence type="ECO:0000256" key="3">
    <source>
        <dbReference type="ARBA" id="ARBA00022989"/>
    </source>
</evidence>
<feature type="transmembrane region" description="Helical" evidence="6">
    <location>
        <begin position="49"/>
        <end position="75"/>
    </location>
</feature>
<evidence type="ECO:0000256" key="5">
    <source>
        <dbReference type="SAM" id="MobiDB-lite"/>
    </source>
</evidence>
<feature type="transmembrane region" description="Helical" evidence="6">
    <location>
        <begin position="335"/>
        <end position="361"/>
    </location>
</feature>
<feature type="transmembrane region" description="Helical" evidence="6">
    <location>
        <begin position="172"/>
        <end position="194"/>
    </location>
</feature>
<dbReference type="PRINTS" id="PR00237">
    <property type="entry name" value="GPCRRHODOPSN"/>
</dbReference>
<dbReference type="AlphaFoldDB" id="A0AAV4C7A1"/>
<dbReference type="InterPro" id="IPR052954">
    <property type="entry name" value="GPCR-Ligand_Int"/>
</dbReference>
<feature type="domain" description="G-protein coupled receptors family 1 profile" evidence="7">
    <location>
        <begin position="68"/>
        <end position="358"/>
    </location>
</feature>
<dbReference type="Pfam" id="PF00001">
    <property type="entry name" value="7tm_1"/>
    <property type="match status" value="1"/>
</dbReference>
<protein>
    <submittedName>
        <fullName evidence="8">Chemosensory receptor a</fullName>
    </submittedName>
</protein>
<comment type="subcellular location">
    <subcellularLocation>
        <location evidence="1">Membrane</location>
    </subcellularLocation>
</comment>
<feature type="transmembrane region" description="Helical" evidence="6">
    <location>
        <begin position="126"/>
        <end position="151"/>
    </location>
</feature>
<dbReference type="PANTHER" id="PTHR46641:SF2">
    <property type="entry name" value="FMRFAMIDE RECEPTOR"/>
    <property type="match status" value="1"/>
</dbReference>
<keyword evidence="4 6" id="KW-0472">Membrane</keyword>
<evidence type="ECO:0000259" key="7">
    <source>
        <dbReference type="PROSITE" id="PS50262"/>
    </source>
</evidence>
<evidence type="ECO:0000313" key="9">
    <source>
        <dbReference type="Proteomes" id="UP000735302"/>
    </source>
</evidence>
<keyword evidence="2 6" id="KW-0812">Transmembrane</keyword>
<dbReference type="InterPro" id="IPR017452">
    <property type="entry name" value="GPCR_Rhodpsn_7TM"/>
</dbReference>
<dbReference type="Proteomes" id="UP000735302">
    <property type="component" value="Unassembled WGS sequence"/>
</dbReference>
<dbReference type="InterPro" id="IPR000276">
    <property type="entry name" value="GPCR_Rhodpsn"/>
</dbReference>
<dbReference type="GO" id="GO:0004930">
    <property type="term" value="F:G protein-coupled receptor activity"/>
    <property type="evidence" value="ECO:0007669"/>
    <property type="project" value="InterPro"/>
</dbReference>
<dbReference type="SUPFAM" id="SSF81321">
    <property type="entry name" value="Family A G protein-coupled receptor-like"/>
    <property type="match status" value="1"/>
</dbReference>
<comment type="caution">
    <text evidence="8">The sequence shown here is derived from an EMBL/GenBank/DDBJ whole genome shotgun (WGS) entry which is preliminary data.</text>
</comment>
<dbReference type="Gene3D" id="1.20.1070.10">
    <property type="entry name" value="Rhodopsin 7-helix transmembrane proteins"/>
    <property type="match status" value="1"/>
</dbReference>
<keyword evidence="8" id="KW-0675">Receptor</keyword>
<feature type="region of interest" description="Disordered" evidence="5">
    <location>
        <begin position="267"/>
        <end position="286"/>
    </location>
</feature>
<evidence type="ECO:0000256" key="2">
    <source>
        <dbReference type="ARBA" id="ARBA00022692"/>
    </source>
</evidence>
<accession>A0AAV4C7A1</accession>
<feature type="transmembrane region" description="Helical" evidence="6">
    <location>
        <begin position="87"/>
        <end position="106"/>
    </location>
</feature>
<dbReference type="PANTHER" id="PTHR46641">
    <property type="entry name" value="FMRFAMIDE RECEPTOR-RELATED"/>
    <property type="match status" value="1"/>
</dbReference>
<evidence type="ECO:0000256" key="4">
    <source>
        <dbReference type="ARBA" id="ARBA00023136"/>
    </source>
</evidence>
<evidence type="ECO:0000256" key="6">
    <source>
        <dbReference type="SAM" id="Phobius"/>
    </source>
</evidence>
<dbReference type="EMBL" id="BLXT01005884">
    <property type="protein sequence ID" value="GFO27152.1"/>
    <property type="molecule type" value="Genomic_DNA"/>
</dbReference>
<dbReference type="PROSITE" id="PS50262">
    <property type="entry name" value="G_PROTEIN_RECEP_F1_2"/>
    <property type="match status" value="1"/>
</dbReference>
<organism evidence="8 9">
    <name type="scientific">Plakobranchus ocellatus</name>
    <dbReference type="NCBI Taxonomy" id="259542"/>
    <lineage>
        <taxon>Eukaryota</taxon>
        <taxon>Metazoa</taxon>
        <taxon>Spiralia</taxon>
        <taxon>Lophotrochozoa</taxon>
        <taxon>Mollusca</taxon>
        <taxon>Gastropoda</taxon>
        <taxon>Heterobranchia</taxon>
        <taxon>Euthyneura</taxon>
        <taxon>Panpulmonata</taxon>
        <taxon>Sacoglossa</taxon>
        <taxon>Placobranchoidea</taxon>
        <taxon>Plakobranchidae</taxon>
        <taxon>Plakobranchus</taxon>
    </lineage>
</organism>
<gene>
    <name evidence="8" type="ORF">PoB_005365700</name>
</gene>
<feature type="transmembrane region" description="Helical" evidence="6">
    <location>
        <begin position="218"/>
        <end position="251"/>
    </location>
</feature>
<evidence type="ECO:0000256" key="1">
    <source>
        <dbReference type="ARBA" id="ARBA00004370"/>
    </source>
</evidence>
<evidence type="ECO:0000313" key="8">
    <source>
        <dbReference type="EMBL" id="GFO27152.1"/>
    </source>
</evidence>
<name>A0AAV4C7A1_9GAST</name>
<keyword evidence="9" id="KW-1185">Reference proteome</keyword>
<feature type="transmembrane region" description="Helical" evidence="6">
    <location>
        <begin position="295"/>
        <end position="315"/>
    </location>
</feature>
<keyword evidence="3 6" id="KW-1133">Transmembrane helix</keyword>
<dbReference type="GO" id="GO:0016020">
    <property type="term" value="C:membrane"/>
    <property type="evidence" value="ECO:0007669"/>
    <property type="project" value="UniProtKB-SubCell"/>
</dbReference>
<sequence length="384" mass="43773">MHSTLPNDKDPFKKMVITQDPTWLLNDCDECSTVGNLAKPFLNDEQLDLISLVLISNIQIFNIIGLVGNILSITVFTKLGFSEPSHISLLALAASELTCVVLSIWTNLCFIPDFRDSRLPFHPINISTLTGAGLWAFVVRTVAWITAFISFERCLCILAPLKVKRYITSKTTFTAMLLIAALTICPSFLIYIRWHFVWMFYPHLNATILDVIPIDNKYYILLTAIVRFICGVLQPLLAFAIVVLCTFFLIIQLRKVSSWRKSVTSGEHQWGQNSEKKPTPNAPGRTTISQKEERLVRLVVVIATVFIVCFTPTSLQLLFSSLFEGFFYFGFYRRIYFVVQLITFLGEAVSGAVNILIYYNMFSKYRFTLRRLIGLENQEQANKK</sequence>
<reference evidence="8 9" key="1">
    <citation type="journal article" date="2021" name="Elife">
        <title>Chloroplast acquisition without the gene transfer in kleptoplastic sea slugs, Plakobranchus ocellatus.</title>
        <authorList>
            <person name="Maeda T."/>
            <person name="Takahashi S."/>
            <person name="Yoshida T."/>
            <person name="Shimamura S."/>
            <person name="Takaki Y."/>
            <person name="Nagai Y."/>
            <person name="Toyoda A."/>
            <person name="Suzuki Y."/>
            <person name="Arimoto A."/>
            <person name="Ishii H."/>
            <person name="Satoh N."/>
            <person name="Nishiyama T."/>
            <person name="Hasebe M."/>
            <person name="Maruyama T."/>
            <person name="Minagawa J."/>
            <person name="Obokata J."/>
            <person name="Shigenobu S."/>
        </authorList>
    </citation>
    <scope>NUCLEOTIDE SEQUENCE [LARGE SCALE GENOMIC DNA]</scope>
</reference>
<proteinExistence type="predicted"/>